<keyword evidence="10" id="KW-0406">Ion transport</keyword>
<sequence length="281" mass="29875">MTAWLAIIAPAWIAGSILALLSAPLGCLVLWRRMAFFADALAHGTLLGVALAVLWQLPMGMGIGIVSVMVVLGLVLIDDERLPVDAVLSVVAVSLLCLGLLTLTQLTDQQANVLGFLFGNLLELDWADLPLIATSVLVGLGLLIYIWPAQIKLATHEALARIQGINPTRQRLFFMGVLAGFCAIALQAVGSLLISGLLVLPALTARLWSASPKQMVIIALITAQLGVTLGVWGSIWFDIQTGLAIVLVLAILFFIALIISKLIGAKSGTKSLMAKFWSPRP</sequence>
<dbReference type="Gene3D" id="1.10.3470.10">
    <property type="entry name" value="ABC transporter involved in vitamin B12 uptake, BtuC"/>
    <property type="match status" value="1"/>
</dbReference>
<comment type="similarity">
    <text evidence="3 13">Belongs to the ABC-3 integral membrane protein family.</text>
</comment>
<evidence type="ECO:0000256" key="11">
    <source>
        <dbReference type="ARBA" id="ARBA00023136"/>
    </source>
</evidence>
<dbReference type="GO" id="GO:0055085">
    <property type="term" value="P:transmembrane transport"/>
    <property type="evidence" value="ECO:0007669"/>
    <property type="project" value="InterPro"/>
</dbReference>
<evidence type="ECO:0000256" key="8">
    <source>
        <dbReference type="ARBA" id="ARBA00022906"/>
    </source>
</evidence>
<dbReference type="RefSeq" id="WP_183621021.1">
    <property type="nucleotide sequence ID" value="NZ_CAJHAH010000006.1"/>
</dbReference>
<accession>A0A839TGI9</accession>
<keyword evidence="5" id="KW-1003">Cell membrane</keyword>
<feature type="transmembrane region" description="Helical" evidence="14">
    <location>
        <begin position="84"/>
        <end position="106"/>
    </location>
</feature>
<dbReference type="Proteomes" id="UP000588111">
    <property type="component" value="Unassembled WGS sequence"/>
</dbReference>
<dbReference type="InterPro" id="IPR037294">
    <property type="entry name" value="ABC_BtuC-like"/>
</dbReference>
<feature type="transmembrane region" description="Helical" evidence="14">
    <location>
        <begin position="243"/>
        <end position="263"/>
    </location>
</feature>
<evidence type="ECO:0000256" key="7">
    <source>
        <dbReference type="ARBA" id="ARBA00022833"/>
    </source>
</evidence>
<comment type="subcellular location">
    <subcellularLocation>
        <location evidence="2 13">Cell membrane</location>
        <topology evidence="2 13">Multi-pass membrane protein</topology>
    </subcellularLocation>
</comment>
<evidence type="ECO:0000256" key="6">
    <source>
        <dbReference type="ARBA" id="ARBA00022692"/>
    </source>
</evidence>
<keyword evidence="11 14" id="KW-0472">Membrane</keyword>
<evidence type="ECO:0000256" key="12">
    <source>
        <dbReference type="ARBA" id="ARBA00040080"/>
    </source>
</evidence>
<dbReference type="PANTHER" id="PTHR30477">
    <property type="entry name" value="ABC-TRANSPORTER METAL-BINDING PROTEIN"/>
    <property type="match status" value="1"/>
</dbReference>
<evidence type="ECO:0000256" key="14">
    <source>
        <dbReference type="SAM" id="Phobius"/>
    </source>
</evidence>
<evidence type="ECO:0000256" key="3">
    <source>
        <dbReference type="ARBA" id="ARBA00008034"/>
    </source>
</evidence>
<organism evidence="15 16">
    <name type="scientific">Psychrobacter luti</name>
    <dbReference type="NCBI Taxonomy" id="198481"/>
    <lineage>
        <taxon>Bacteria</taxon>
        <taxon>Pseudomonadati</taxon>
        <taxon>Pseudomonadota</taxon>
        <taxon>Gammaproteobacteria</taxon>
        <taxon>Moraxellales</taxon>
        <taxon>Moraxellaceae</taxon>
        <taxon>Psychrobacter</taxon>
    </lineage>
</organism>
<dbReference type="EMBL" id="JACHXL010000005">
    <property type="protein sequence ID" value="MBB3107536.1"/>
    <property type="molecule type" value="Genomic_DNA"/>
</dbReference>
<comment type="caution">
    <text evidence="15">The sequence shown here is derived from an EMBL/GenBank/DDBJ whole genome shotgun (WGS) entry which is preliminary data.</text>
</comment>
<keyword evidence="8" id="KW-0864">Zinc transport</keyword>
<dbReference type="GO" id="GO:0010043">
    <property type="term" value="P:response to zinc ion"/>
    <property type="evidence" value="ECO:0007669"/>
    <property type="project" value="TreeGrafter"/>
</dbReference>
<feature type="transmembrane region" description="Helical" evidence="14">
    <location>
        <begin position="216"/>
        <end position="237"/>
    </location>
</feature>
<keyword evidence="16" id="KW-1185">Reference proteome</keyword>
<keyword evidence="7" id="KW-0862">Zinc</keyword>
<evidence type="ECO:0000256" key="5">
    <source>
        <dbReference type="ARBA" id="ARBA00022475"/>
    </source>
</evidence>
<comment type="function">
    <text evidence="1">Involved in the high-affinity zinc uptake transport system.</text>
</comment>
<feature type="transmembrane region" description="Helical" evidence="14">
    <location>
        <begin position="61"/>
        <end position="77"/>
    </location>
</feature>
<evidence type="ECO:0000256" key="10">
    <source>
        <dbReference type="ARBA" id="ARBA00023065"/>
    </source>
</evidence>
<reference evidence="15 16" key="1">
    <citation type="submission" date="2020-08" db="EMBL/GenBank/DDBJ databases">
        <title>Genomic Encyclopedia of Type Strains, Phase III (KMG-III): the genomes of soil and plant-associated and newly described type strains.</title>
        <authorList>
            <person name="Whitman W."/>
        </authorList>
    </citation>
    <scope>NUCLEOTIDE SEQUENCE [LARGE SCALE GENOMIC DNA]</scope>
    <source>
        <strain evidence="15 16">CECT 5885</strain>
    </source>
</reference>
<dbReference type="SUPFAM" id="SSF81345">
    <property type="entry name" value="ABC transporter involved in vitamin B12 uptake, BtuC"/>
    <property type="match status" value="1"/>
</dbReference>
<keyword evidence="6 13" id="KW-0812">Transmembrane</keyword>
<evidence type="ECO:0000256" key="9">
    <source>
        <dbReference type="ARBA" id="ARBA00022989"/>
    </source>
</evidence>
<dbReference type="AlphaFoldDB" id="A0A839TGI9"/>
<feature type="transmembrane region" description="Helical" evidence="14">
    <location>
        <begin position="168"/>
        <end position="186"/>
    </location>
</feature>
<evidence type="ECO:0000256" key="4">
    <source>
        <dbReference type="ARBA" id="ARBA00022448"/>
    </source>
</evidence>
<evidence type="ECO:0000313" key="16">
    <source>
        <dbReference type="Proteomes" id="UP000588111"/>
    </source>
</evidence>
<feature type="transmembrane region" description="Helical" evidence="14">
    <location>
        <begin position="6"/>
        <end position="31"/>
    </location>
</feature>
<keyword evidence="9 14" id="KW-1133">Transmembrane helix</keyword>
<protein>
    <recommendedName>
        <fullName evidence="12">High-affinity zinc uptake system membrane protein ZnuB</fullName>
    </recommendedName>
</protein>
<dbReference type="GO" id="GO:0043190">
    <property type="term" value="C:ATP-binding cassette (ABC) transporter complex"/>
    <property type="evidence" value="ECO:0007669"/>
    <property type="project" value="InterPro"/>
</dbReference>
<evidence type="ECO:0000256" key="1">
    <source>
        <dbReference type="ARBA" id="ARBA00002313"/>
    </source>
</evidence>
<dbReference type="PANTHER" id="PTHR30477:SF23">
    <property type="entry name" value="HIGH-AFFINITY ZINC UPTAKE SYSTEM MEMBRANE PROTEIN ZNUB"/>
    <property type="match status" value="1"/>
</dbReference>
<dbReference type="Pfam" id="PF00950">
    <property type="entry name" value="ABC-3"/>
    <property type="match status" value="1"/>
</dbReference>
<name>A0A839TGI9_9GAMM</name>
<proteinExistence type="inferred from homology"/>
<keyword evidence="4 13" id="KW-0813">Transport</keyword>
<dbReference type="GO" id="GO:0006829">
    <property type="term" value="P:zinc ion transport"/>
    <property type="evidence" value="ECO:0007669"/>
    <property type="project" value="UniProtKB-KW"/>
</dbReference>
<dbReference type="InterPro" id="IPR001626">
    <property type="entry name" value="ABC_TroCD"/>
</dbReference>
<evidence type="ECO:0000313" key="15">
    <source>
        <dbReference type="EMBL" id="MBB3107536.1"/>
    </source>
</evidence>
<feature type="transmembrane region" description="Helical" evidence="14">
    <location>
        <begin position="126"/>
        <end position="147"/>
    </location>
</feature>
<evidence type="ECO:0000256" key="13">
    <source>
        <dbReference type="RuleBase" id="RU003943"/>
    </source>
</evidence>
<evidence type="ECO:0000256" key="2">
    <source>
        <dbReference type="ARBA" id="ARBA00004651"/>
    </source>
</evidence>
<gene>
    <name evidence="15" type="ORF">FHS24_002064</name>
</gene>